<evidence type="ECO:0000313" key="4">
    <source>
        <dbReference type="Proteomes" id="UP000504638"/>
    </source>
</evidence>
<reference evidence="5" key="3">
    <citation type="submission" date="2025-04" db="UniProtKB">
        <authorList>
            <consortium name="RefSeq"/>
        </authorList>
    </citation>
    <scope>IDENTIFICATION</scope>
    <source>
        <strain evidence="5">CBS 781.70</strain>
    </source>
</reference>
<keyword evidence="4" id="KW-1185">Reference proteome</keyword>
<name>A0A6G1FVR5_9PEZI</name>
<evidence type="ECO:0000313" key="3">
    <source>
        <dbReference type="EMBL" id="KAF1809796.1"/>
    </source>
</evidence>
<dbReference type="OrthoDB" id="412788at2759"/>
<evidence type="ECO:0000256" key="1">
    <source>
        <dbReference type="ARBA" id="ARBA00023604"/>
    </source>
</evidence>
<dbReference type="PANTHER" id="PTHR34598:SF1">
    <property type="entry name" value="PUTATIVE (AFU_ORTHOLOGUE AFUA_3G13140)-RELATED"/>
    <property type="match status" value="1"/>
</dbReference>
<comment type="similarity">
    <text evidence="1">Belongs to the asaB hydroxylase/desaturase family.</text>
</comment>
<dbReference type="EMBL" id="ML975170">
    <property type="protein sequence ID" value="KAF1809796.1"/>
    <property type="molecule type" value="Genomic_DNA"/>
</dbReference>
<protein>
    <submittedName>
        <fullName evidence="3 5">Methyltransferase</fullName>
    </submittedName>
</protein>
<sequence length="303" mass="33561">MATAAPLQPTAAHQPAFAATVPEPVSAPSNLTVPRGPVEAKLSYYTPPADGSRPYGYVEQPPEGVPQRNYSKEDHEVTIEDLRGRETDFTLDKNAFEVLANVPSATTYTTFDSDDEVEKVYYPEVEKLLLDSLPGAHRIFIFDHTIRHARPNSNRSPVTQVHIDQTPASAKQRVEHHLPDEAAELVRGRYRIVNVWRPLNPPVYSFPLAIADSSTVRDEDLVGVEHRYPTRTGETAGVKYHKGQKWYYLSGMLGNERLLLKCSDSDGTVGGYGRAPHTAFIDSRTPDGAPGRESIEVRALVFG</sequence>
<accession>A0A6G1FVR5</accession>
<reference evidence="5" key="2">
    <citation type="submission" date="2020-04" db="EMBL/GenBank/DDBJ databases">
        <authorList>
            <consortium name="NCBI Genome Project"/>
        </authorList>
    </citation>
    <scope>NUCLEOTIDE SEQUENCE</scope>
    <source>
        <strain evidence="5">CBS 781.70</strain>
    </source>
</reference>
<dbReference type="InterPro" id="IPR044053">
    <property type="entry name" value="AsaB-like"/>
</dbReference>
<dbReference type="AlphaFoldDB" id="A0A6G1FVR5"/>
<proteinExistence type="inferred from homology"/>
<keyword evidence="3" id="KW-0808">Transferase</keyword>
<evidence type="ECO:0000256" key="2">
    <source>
        <dbReference type="SAM" id="MobiDB-lite"/>
    </source>
</evidence>
<dbReference type="GO" id="GO:0016491">
    <property type="term" value="F:oxidoreductase activity"/>
    <property type="evidence" value="ECO:0007669"/>
    <property type="project" value="InterPro"/>
</dbReference>
<reference evidence="3 5" key="1">
    <citation type="submission" date="2020-01" db="EMBL/GenBank/DDBJ databases">
        <authorList>
            <consortium name="DOE Joint Genome Institute"/>
            <person name="Haridas S."/>
            <person name="Albert R."/>
            <person name="Binder M."/>
            <person name="Bloem J."/>
            <person name="Labutti K."/>
            <person name="Salamov A."/>
            <person name="Andreopoulos B."/>
            <person name="Baker S.E."/>
            <person name="Barry K."/>
            <person name="Bills G."/>
            <person name="Bluhm B.H."/>
            <person name="Cannon C."/>
            <person name="Castanera R."/>
            <person name="Culley D.E."/>
            <person name="Daum C."/>
            <person name="Ezra D."/>
            <person name="Gonzalez J.B."/>
            <person name="Henrissat B."/>
            <person name="Kuo A."/>
            <person name="Liang C."/>
            <person name="Lipzen A."/>
            <person name="Lutzoni F."/>
            <person name="Magnuson J."/>
            <person name="Mondo S."/>
            <person name="Nolan M."/>
            <person name="Ohm R."/>
            <person name="Pangilinan J."/>
            <person name="Park H.-J."/>
            <person name="Ramirez L."/>
            <person name="Alfaro M."/>
            <person name="Sun H."/>
            <person name="Tritt A."/>
            <person name="Yoshinaga Y."/>
            <person name="Zwiers L.-H."/>
            <person name="Turgeon B.G."/>
            <person name="Goodwin S.B."/>
            <person name="Spatafora J.W."/>
            <person name="Crous P.W."/>
            <person name="Grigoriev I.V."/>
        </authorList>
    </citation>
    <scope>NUCLEOTIDE SEQUENCE</scope>
    <source>
        <strain evidence="3 5">CBS 781.70</strain>
    </source>
</reference>
<dbReference type="GO" id="GO:0008168">
    <property type="term" value="F:methyltransferase activity"/>
    <property type="evidence" value="ECO:0007669"/>
    <property type="project" value="UniProtKB-KW"/>
</dbReference>
<keyword evidence="3 5" id="KW-0489">Methyltransferase</keyword>
<organism evidence="3">
    <name type="scientific">Eremomyces bilateralis CBS 781.70</name>
    <dbReference type="NCBI Taxonomy" id="1392243"/>
    <lineage>
        <taxon>Eukaryota</taxon>
        <taxon>Fungi</taxon>
        <taxon>Dikarya</taxon>
        <taxon>Ascomycota</taxon>
        <taxon>Pezizomycotina</taxon>
        <taxon>Dothideomycetes</taxon>
        <taxon>Dothideomycetes incertae sedis</taxon>
        <taxon>Eremomycetales</taxon>
        <taxon>Eremomycetaceae</taxon>
        <taxon>Eremomyces</taxon>
    </lineage>
</organism>
<dbReference type="GO" id="GO:0032259">
    <property type="term" value="P:methylation"/>
    <property type="evidence" value="ECO:0007669"/>
    <property type="project" value="UniProtKB-KW"/>
</dbReference>
<gene>
    <name evidence="3 5" type="ORF">P152DRAFT_461182</name>
</gene>
<dbReference type="Proteomes" id="UP000504638">
    <property type="component" value="Unplaced"/>
</dbReference>
<dbReference type="PANTHER" id="PTHR34598">
    <property type="entry name" value="BLL6449 PROTEIN"/>
    <property type="match status" value="1"/>
</dbReference>
<dbReference type="RefSeq" id="XP_033531427.1">
    <property type="nucleotide sequence ID" value="XM_033680067.1"/>
</dbReference>
<feature type="region of interest" description="Disordered" evidence="2">
    <location>
        <begin position="1"/>
        <end position="33"/>
    </location>
</feature>
<evidence type="ECO:0000313" key="5">
    <source>
        <dbReference type="RefSeq" id="XP_033531427.1"/>
    </source>
</evidence>
<dbReference type="NCBIfam" id="NF041278">
    <property type="entry name" value="CmcJ_NvfI_EfuI"/>
    <property type="match status" value="1"/>
</dbReference>
<dbReference type="GeneID" id="54420637"/>